<keyword evidence="1" id="KW-0229">DNA integration</keyword>
<dbReference type="AlphaFoldDB" id="A0A2D2CYE7"/>
<dbReference type="InterPro" id="IPR002104">
    <property type="entry name" value="Integrase_catalytic"/>
</dbReference>
<feature type="region of interest" description="Disordered" evidence="3">
    <location>
        <begin position="368"/>
        <end position="401"/>
    </location>
</feature>
<evidence type="ECO:0000256" key="2">
    <source>
        <dbReference type="ARBA" id="ARBA00023172"/>
    </source>
</evidence>
<dbReference type="GO" id="GO:0006310">
    <property type="term" value="P:DNA recombination"/>
    <property type="evidence" value="ECO:0007669"/>
    <property type="project" value="UniProtKB-KW"/>
</dbReference>
<evidence type="ECO:0000259" key="4">
    <source>
        <dbReference type="PROSITE" id="PS51898"/>
    </source>
</evidence>
<dbReference type="InterPro" id="IPR050090">
    <property type="entry name" value="Tyrosine_recombinase_XerCD"/>
</dbReference>
<keyword evidence="2" id="KW-0233">DNA recombination</keyword>
<proteinExistence type="predicted"/>
<organism evidence="5 6">
    <name type="scientific">Methylosinus trichosporium (strain ATCC 35070 / NCIMB 11131 / UNIQEM 75 / OB3b)</name>
    <dbReference type="NCBI Taxonomy" id="595536"/>
    <lineage>
        <taxon>Bacteria</taxon>
        <taxon>Pseudomonadati</taxon>
        <taxon>Pseudomonadota</taxon>
        <taxon>Alphaproteobacteria</taxon>
        <taxon>Hyphomicrobiales</taxon>
        <taxon>Methylocystaceae</taxon>
        <taxon>Methylosinus</taxon>
    </lineage>
</organism>
<dbReference type="InterPro" id="IPR013762">
    <property type="entry name" value="Integrase-like_cat_sf"/>
</dbReference>
<dbReference type="GO" id="GO:0015074">
    <property type="term" value="P:DNA integration"/>
    <property type="evidence" value="ECO:0007669"/>
    <property type="project" value="UniProtKB-KW"/>
</dbReference>
<name>A0A2D2CYE7_METT3</name>
<dbReference type="KEGG" id="mtw:CQW49_07585"/>
<dbReference type="EMBL" id="CP023737">
    <property type="protein sequence ID" value="ATQ67770.1"/>
    <property type="molecule type" value="Genomic_DNA"/>
</dbReference>
<dbReference type="PANTHER" id="PTHR30349:SF64">
    <property type="entry name" value="PROPHAGE INTEGRASE INTD-RELATED"/>
    <property type="match status" value="1"/>
</dbReference>
<evidence type="ECO:0000256" key="1">
    <source>
        <dbReference type="ARBA" id="ARBA00022908"/>
    </source>
</evidence>
<dbReference type="SUPFAM" id="SSF56349">
    <property type="entry name" value="DNA breaking-rejoining enzymes"/>
    <property type="match status" value="1"/>
</dbReference>
<keyword evidence="6" id="KW-1185">Reference proteome</keyword>
<dbReference type="STRING" id="595536.GCA_000178815_03635"/>
<protein>
    <submittedName>
        <fullName evidence="5">Site-specific integrase</fullName>
    </submittedName>
</protein>
<dbReference type="Gene3D" id="1.10.443.10">
    <property type="entry name" value="Intergrase catalytic core"/>
    <property type="match status" value="1"/>
</dbReference>
<evidence type="ECO:0000313" key="6">
    <source>
        <dbReference type="Proteomes" id="UP000230709"/>
    </source>
</evidence>
<accession>A0A2D2CYE7</accession>
<gene>
    <name evidence="5" type="ORF">CQW49_07585</name>
</gene>
<dbReference type="CDD" id="cd00796">
    <property type="entry name" value="INT_Rci_Hp1_C"/>
    <property type="match status" value="1"/>
</dbReference>
<dbReference type="PANTHER" id="PTHR30349">
    <property type="entry name" value="PHAGE INTEGRASE-RELATED"/>
    <property type="match status" value="1"/>
</dbReference>
<reference evidence="6" key="1">
    <citation type="submission" date="2017-10" db="EMBL/GenBank/DDBJ databases">
        <title>Completed PacBio SMRT sequence of Methylosinus trichosporium OB3b reveals presence of a third large plasmid.</title>
        <authorList>
            <person name="Charles T.C."/>
            <person name="Lynch M.D.J."/>
            <person name="Heil J.R."/>
            <person name="Cheng J."/>
        </authorList>
    </citation>
    <scope>NUCLEOTIDE SEQUENCE [LARGE SCALE GENOMIC DNA]</scope>
    <source>
        <strain evidence="6">OB3b</strain>
    </source>
</reference>
<dbReference type="GO" id="GO:0003677">
    <property type="term" value="F:DNA binding"/>
    <property type="evidence" value="ECO:0007669"/>
    <property type="project" value="InterPro"/>
</dbReference>
<dbReference type="PROSITE" id="PS51898">
    <property type="entry name" value="TYR_RECOMBINASE"/>
    <property type="match status" value="1"/>
</dbReference>
<dbReference type="Pfam" id="PF00589">
    <property type="entry name" value="Phage_integrase"/>
    <property type="match status" value="1"/>
</dbReference>
<dbReference type="Proteomes" id="UP000230709">
    <property type="component" value="Chromosome"/>
</dbReference>
<evidence type="ECO:0000313" key="5">
    <source>
        <dbReference type="EMBL" id="ATQ67770.1"/>
    </source>
</evidence>
<feature type="domain" description="Tyr recombinase" evidence="4">
    <location>
        <begin position="188"/>
        <end position="365"/>
    </location>
</feature>
<sequence length="401" mass="44636">MLSPAPGRSRGVHFAADQHDMQKIQKIKGLYRRAEAGEWLYDFQFRGHRFCGSTGATARREAEKWLTAYRRQKEAEVAESSGDAPMSFAVACARWWGEKGQHRKDAPDIKRFLAWLEAEIGHKTMLPAIDNNLVARLVATRRAEGVATATVNRSVTEPLRAILTRAAFWGQAVARVDWGEHKLAEAQERVRELTAAEEARLFAALRPDFHPIARFLIITGLRRAEACRLAWSDVDLDGARMVVRGKGGTVDTLPLPDAAIAILRAESGRHAELVFTYQVRHRWGGKIGARVPIEPDTLGTAFWRARRAAKLTDLRLHDLRHTAATRLVRATGNLAAAQKALRHRRITTTMRYAHVTEDDLRAALNKAAPVATPVAPQTESPAEIPQASPDKARKAKNNKSM</sequence>
<dbReference type="InterPro" id="IPR011010">
    <property type="entry name" value="DNA_brk_join_enz"/>
</dbReference>
<evidence type="ECO:0000256" key="3">
    <source>
        <dbReference type="SAM" id="MobiDB-lite"/>
    </source>
</evidence>